<dbReference type="InterPro" id="IPR008269">
    <property type="entry name" value="Lon_proteolytic"/>
</dbReference>
<proteinExistence type="inferred from homology"/>
<dbReference type="InterPro" id="IPR027065">
    <property type="entry name" value="Lon_Prtase"/>
</dbReference>
<dbReference type="PROSITE" id="PS51786">
    <property type="entry name" value="LON_PROTEOLYTIC"/>
    <property type="match status" value="1"/>
</dbReference>
<dbReference type="OrthoDB" id="2356897at2"/>
<dbReference type="RefSeq" id="WP_117118040.1">
    <property type="nucleotide sequence ID" value="NZ_BFBY01000003.1"/>
</dbReference>
<dbReference type="InterPro" id="IPR020568">
    <property type="entry name" value="Ribosomal_Su5_D2-typ_SF"/>
</dbReference>
<dbReference type="PANTHER" id="PTHR10046">
    <property type="entry name" value="ATP DEPENDENT LON PROTEASE FAMILY MEMBER"/>
    <property type="match status" value="1"/>
</dbReference>
<dbReference type="GO" id="GO:0004176">
    <property type="term" value="F:ATP-dependent peptidase activity"/>
    <property type="evidence" value="ECO:0007669"/>
    <property type="project" value="UniProtKB-UniRule"/>
</dbReference>
<evidence type="ECO:0000313" key="4">
    <source>
        <dbReference type="Proteomes" id="UP000257317"/>
    </source>
</evidence>
<dbReference type="AlphaFoldDB" id="A0A2Z6TPK6"/>
<comment type="similarity">
    <text evidence="1">Belongs to the peptidase S16 family.</text>
</comment>
<evidence type="ECO:0000313" key="3">
    <source>
        <dbReference type="EMBL" id="GBG04697.1"/>
    </source>
</evidence>
<dbReference type="SUPFAM" id="SSF50156">
    <property type="entry name" value="PDZ domain-like"/>
    <property type="match status" value="1"/>
</dbReference>
<comment type="catalytic activity">
    <reaction evidence="1">
        <text>Hydrolysis of proteins in presence of ATP.</text>
        <dbReference type="EC" id="3.4.21.53"/>
    </reaction>
</comment>
<dbReference type="EMBL" id="BFBY01000003">
    <property type="protein sequence ID" value="GBG04697.1"/>
    <property type="molecule type" value="Genomic_DNA"/>
</dbReference>
<dbReference type="EC" id="3.4.21.53" evidence="1"/>
<name>A0A2Z6TPK6_9LACO</name>
<reference evidence="4" key="1">
    <citation type="submission" date="2018-03" db="EMBL/GenBank/DDBJ databases">
        <title>New taxa in the Lactobacillus gasseri group.</title>
        <authorList>
            <person name="Tanizawa Y."/>
            <person name="Tohno M."/>
            <person name="Endo A."/>
            <person name="Arita M."/>
        </authorList>
    </citation>
    <scope>NUCLEOTIDE SEQUENCE [LARGE SCALE GENOMIC DNA]</scope>
    <source>
        <strain evidence="4">DSM 24759</strain>
    </source>
</reference>
<organism evidence="3 4">
    <name type="scientific">Lactobacillus rodentium</name>
    <dbReference type="NCBI Taxonomy" id="947835"/>
    <lineage>
        <taxon>Bacteria</taxon>
        <taxon>Bacillati</taxon>
        <taxon>Bacillota</taxon>
        <taxon>Bacilli</taxon>
        <taxon>Lactobacillales</taxon>
        <taxon>Lactobacillaceae</taxon>
        <taxon>Lactobacillus</taxon>
    </lineage>
</organism>
<feature type="active site" evidence="1">
    <location>
        <position position="277"/>
    </location>
</feature>
<keyword evidence="4" id="KW-1185">Reference proteome</keyword>
<feature type="active site" evidence="1">
    <location>
        <position position="233"/>
    </location>
</feature>
<dbReference type="GO" id="GO:0030163">
    <property type="term" value="P:protein catabolic process"/>
    <property type="evidence" value="ECO:0007669"/>
    <property type="project" value="InterPro"/>
</dbReference>
<dbReference type="Pfam" id="PF05362">
    <property type="entry name" value="Lon_C"/>
    <property type="match status" value="1"/>
</dbReference>
<dbReference type="SMART" id="SM00228">
    <property type="entry name" value="PDZ"/>
    <property type="match status" value="1"/>
</dbReference>
<dbReference type="InterPro" id="IPR014721">
    <property type="entry name" value="Ribsml_uS5_D2-typ_fold_subgr"/>
</dbReference>
<keyword evidence="1" id="KW-0378">Hydrolase</keyword>
<dbReference type="Proteomes" id="UP000257317">
    <property type="component" value="Unassembled WGS sequence"/>
</dbReference>
<evidence type="ECO:0000256" key="1">
    <source>
        <dbReference type="PROSITE-ProRule" id="PRU01122"/>
    </source>
</evidence>
<dbReference type="SUPFAM" id="SSF54211">
    <property type="entry name" value="Ribosomal protein S5 domain 2-like"/>
    <property type="match status" value="1"/>
</dbReference>
<protein>
    <recommendedName>
        <fullName evidence="1">endopeptidase La</fullName>
        <ecNumber evidence="1">3.4.21.53</ecNumber>
    </recommendedName>
</protein>
<evidence type="ECO:0000259" key="2">
    <source>
        <dbReference type="PROSITE" id="PS51786"/>
    </source>
</evidence>
<dbReference type="GO" id="GO:0006508">
    <property type="term" value="P:proteolysis"/>
    <property type="evidence" value="ECO:0007669"/>
    <property type="project" value="UniProtKB-KW"/>
</dbReference>
<dbReference type="Gene3D" id="3.30.230.10">
    <property type="match status" value="1"/>
</dbReference>
<accession>A0A2Z6TPK6</accession>
<sequence>MNKSKIKKWLLVLAAFFVIIIFCVWPTNYVIDAPGQASPVSNLIKSNSKYNYSNFYFVTVSERPAVMIDYLTSYLRPYDSRYTQKQVRGNASSSEYNEMQKYYMSTSENNAIAYAAKKAQVPYQQKYLGVYVMSILPHSNFKNKLQVGDTIVAVNNTKVSSIAQLQDYIKTLPNKTKINLKVLRNGKVKNLTGKVSPLTGTNHSGIGIQLVDHTQVTSKPSIRIDAGNIGGPSAGLMFSLACYQIFTHEKLSTNKIAGTGTIDENGHVGMIGGIDKKVVAADKKGIKVFFAPTDQPAGIKKSETNYSEAVKTTKKIHSKMKIIPVNNFDDALSYIKSHKN</sequence>
<comment type="caution">
    <text evidence="3">The sequence shown here is derived from an EMBL/GenBank/DDBJ whole genome shotgun (WGS) entry which is preliminary data.</text>
</comment>
<dbReference type="NCBIfam" id="NF041438">
    <property type="entry name" value="SepM_fam_S16"/>
    <property type="match status" value="1"/>
</dbReference>
<keyword evidence="1" id="KW-0645">Protease</keyword>
<keyword evidence="1" id="KW-0720">Serine protease</keyword>
<dbReference type="GO" id="GO:0005524">
    <property type="term" value="F:ATP binding"/>
    <property type="evidence" value="ECO:0007669"/>
    <property type="project" value="InterPro"/>
</dbReference>
<feature type="domain" description="Lon proteolytic" evidence="2">
    <location>
        <begin position="225"/>
        <end position="338"/>
    </location>
</feature>
<dbReference type="InterPro" id="IPR036034">
    <property type="entry name" value="PDZ_sf"/>
</dbReference>
<gene>
    <name evidence="3" type="ORF">LrDSM24759_06110</name>
</gene>
<dbReference type="GO" id="GO:0004252">
    <property type="term" value="F:serine-type endopeptidase activity"/>
    <property type="evidence" value="ECO:0007669"/>
    <property type="project" value="UniProtKB-UniRule"/>
</dbReference>
<dbReference type="Gene3D" id="2.30.42.10">
    <property type="match status" value="1"/>
</dbReference>
<dbReference type="InterPro" id="IPR001478">
    <property type="entry name" value="PDZ"/>
</dbReference>
<dbReference type="Pfam" id="PF13180">
    <property type="entry name" value="PDZ_2"/>
    <property type="match status" value="1"/>
</dbReference>